<reference evidence="2" key="2">
    <citation type="journal article" date="2005" name="J. Mol. Biol.">
        <title>Integron-associated mobile gene cassettes code for folded proteins: the structure of Bal32a, a new member of the adaptable alpha+beta barrel family.</title>
        <authorList>
            <person name="Robinson A."/>
            <person name="Wu P.S."/>
            <person name="Harrop S.J."/>
            <person name="Schaeffer P.M."/>
            <person name="Dosztanyi Z."/>
            <person name="Gillings M.R."/>
            <person name="Holmes A.J."/>
            <person name="Nevalainen K.M."/>
            <person name="Stokes H.W."/>
            <person name="Otting G."/>
            <person name="Dixon N.E."/>
            <person name="Curmi P.M."/>
            <person name="Mabbutt B.C."/>
        </authorList>
    </citation>
    <scope>X-RAY CRYSTALLOGRAPHY (1.85 ANGSTROMS) OF 1-149</scope>
</reference>
<reference evidence="1" key="1">
    <citation type="journal article" date="2001" name="Appl. Environ. Microbiol.">
        <title>Gene cassette PCR: sequence-independent recovery of entire genes from environmental DNA.</title>
        <authorList>
            <person name="Stokes H.W."/>
            <person name="Holmes A.J."/>
            <person name="Nield B.S."/>
            <person name="Holley M.P."/>
            <person name="Nevalainen K.M."/>
            <person name="Mabbutt B.C."/>
            <person name="Gillings M.R."/>
        </authorList>
    </citation>
    <scope>NUCLEOTIDE SEQUENCE</scope>
</reference>
<dbReference type="PDB" id="1TUH">
    <property type="method" value="X-ray"/>
    <property type="resolution" value="1.85 A"/>
    <property type="chains" value="A=1-149"/>
</dbReference>
<sequence length="149" mass="16782">MGIVTGPIIDHSKENDVMNEAEQNAETVRRGYAAFNSGDMKTLTELFDENASWHTPGRSRIAGDHKGREAIFAQFGRYGGETGGTFKAVLLHVLKSDDGRVIGIHRNTAERGGKRLDVGCCIVFEFKNGRVIDGREHFYDLYAWDEFWR</sequence>
<evidence type="ECO:0007829" key="2">
    <source>
        <dbReference type="PDB" id="1TUH"/>
    </source>
</evidence>
<accession>Q99IU3</accession>
<dbReference type="EMBL" id="AF349098">
    <property type="protein sequence ID" value="AAK28597.1"/>
    <property type="molecule type" value="Genomic_DNA"/>
</dbReference>
<evidence type="ECO:0000313" key="1">
    <source>
        <dbReference type="EMBL" id="AAK28597.1"/>
    </source>
</evidence>
<name>A0ACD6B840_9BACT</name>
<protein>
    <submittedName>
        <fullName evidence="1">Uncharacterized protein</fullName>
    </submittedName>
</protein>
<organism evidence="1">
    <name type="scientific">uncultured bacterium</name>
    <dbReference type="NCBI Taxonomy" id="77133"/>
    <lineage>
        <taxon>Bacteria</taxon>
        <taxon>environmental samples</taxon>
    </lineage>
</organism>
<proteinExistence type="evidence at protein level"/>
<keyword evidence="2" id="KW-0002">3D-structure</keyword>
<accession>A0ACD6B840</accession>